<reference evidence="1 2" key="1">
    <citation type="submission" date="2015-07" db="EMBL/GenBank/DDBJ databases">
        <title>ATOL: Assembling a taxonomically balanced genome-scale reconstruction of the evolutionary history of the Enterobacteriaceae.</title>
        <authorList>
            <person name="Plunkett G.III."/>
            <person name="Neeno-Eckwall E.C."/>
            <person name="Glasner J.D."/>
            <person name="Perna N.T."/>
        </authorList>
    </citation>
    <scope>NUCLEOTIDE SEQUENCE [LARGE SCALE GENOMIC DNA]</scope>
    <source>
        <strain evidence="1 2">ATCC 35017</strain>
    </source>
</reference>
<keyword evidence="2" id="KW-1185">Reference proteome</keyword>
<proteinExistence type="predicted"/>
<dbReference type="NCBIfam" id="NF041435">
    <property type="entry name" value="UmoD"/>
    <property type="match status" value="1"/>
</dbReference>
<accession>A0A0N0I9Y7</accession>
<gene>
    <name evidence="1" type="ORF">M992_1737</name>
</gene>
<evidence type="ECO:0000313" key="2">
    <source>
        <dbReference type="Proteomes" id="UP000053226"/>
    </source>
</evidence>
<dbReference type="Proteomes" id="UP000053226">
    <property type="component" value="Unassembled WGS sequence"/>
</dbReference>
<dbReference type="EMBL" id="LGAA01000018">
    <property type="protein sequence ID" value="KPD02583.1"/>
    <property type="molecule type" value="Genomic_DNA"/>
</dbReference>
<dbReference type="AlphaFoldDB" id="A0A0N0I9Y7"/>
<protein>
    <submittedName>
        <fullName evidence="1">UmoD family protein</fullName>
    </submittedName>
</protein>
<sequence length="196" mass="21960">MAKYKLSFILLAAVALLILGLIIGLKSESKPQLATVLSVDPIIVTQVIENEHCDVAGFIGPFNRDHLARYHPAEKECEVFYMIEKIQGMHMTDYPKRQFSHCIVTQQNILVTIGYDVIYRIGDTLGKVRSPYDPGTFIPLDEKGQLILDLPLKKLCENAMHNKEAAQPFYCLSGLLVANSLEPVQSLKILPAKTYD</sequence>
<comment type="caution">
    <text evidence="1">The sequence shown here is derived from an EMBL/GenBank/DDBJ whole genome shotgun (WGS) entry which is preliminary data.</text>
</comment>
<evidence type="ECO:0000313" key="1">
    <source>
        <dbReference type="EMBL" id="KPD02583.1"/>
    </source>
</evidence>
<dbReference type="RefSeq" id="WP_053908159.1">
    <property type="nucleotide sequence ID" value="NZ_CAWMUS010000018.1"/>
</dbReference>
<dbReference type="OrthoDB" id="9132795at2"/>
<organism evidence="1 2">
    <name type="scientific">Moellerella wisconsensis ATCC 35017</name>
    <dbReference type="NCBI Taxonomy" id="1354267"/>
    <lineage>
        <taxon>Bacteria</taxon>
        <taxon>Pseudomonadati</taxon>
        <taxon>Pseudomonadota</taxon>
        <taxon>Gammaproteobacteria</taxon>
        <taxon>Enterobacterales</taxon>
        <taxon>Morganellaceae</taxon>
        <taxon>Moellerella</taxon>
    </lineage>
</organism>
<name>A0A0N0I9Y7_9GAMM</name>